<dbReference type="KEGG" id="cap:CLDAP_17760"/>
<gene>
    <name evidence="1" type="ordered locus">CLDAP_17760</name>
</gene>
<dbReference type="HOGENOM" id="CLU_3077799_0_0_0"/>
<reference evidence="1 2" key="1">
    <citation type="submission" date="2012-02" db="EMBL/GenBank/DDBJ databases">
        <title>Complete genome sequence of Caldilinea aerophila DSM 14535 (= NBRC 102666).</title>
        <authorList>
            <person name="Oguchi A."/>
            <person name="Hosoyama A."/>
            <person name="Sekine M."/>
            <person name="Fukai R."/>
            <person name="Kato Y."/>
            <person name="Nakamura S."/>
            <person name="Hanada S."/>
            <person name="Yamazaki S."/>
            <person name="Fujita N."/>
        </authorList>
    </citation>
    <scope>NUCLEOTIDE SEQUENCE [LARGE SCALE GENOMIC DNA]</scope>
    <source>
        <strain evidence="2">DSM 14535 / JCM 11387 / NBRC 104270 / STL-6-O1</strain>
    </source>
</reference>
<evidence type="ECO:0000313" key="1">
    <source>
        <dbReference type="EMBL" id="BAL99815.1"/>
    </source>
</evidence>
<protein>
    <submittedName>
        <fullName evidence="1">Uncharacterized protein</fullName>
    </submittedName>
</protein>
<proteinExistence type="predicted"/>
<keyword evidence="2" id="KW-1185">Reference proteome</keyword>
<dbReference type="AlphaFoldDB" id="I0I3H8"/>
<dbReference type="EMBL" id="AP012337">
    <property type="protein sequence ID" value="BAL99815.1"/>
    <property type="molecule type" value="Genomic_DNA"/>
</dbReference>
<accession>I0I3H8</accession>
<evidence type="ECO:0000313" key="2">
    <source>
        <dbReference type="Proteomes" id="UP000007880"/>
    </source>
</evidence>
<sequence>MSFSSFAIRFSAIRLMYPHNSLSSHAQKMMVACDLQRALEPIRITHGGVYCR</sequence>
<name>I0I3H8_CALAS</name>
<organism evidence="1 2">
    <name type="scientific">Caldilinea aerophila (strain DSM 14535 / JCM 11387 / NBRC 104270 / STL-6-O1)</name>
    <dbReference type="NCBI Taxonomy" id="926550"/>
    <lineage>
        <taxon>Bacteria</taxon>
        <taxon>Bacillati</taxon>
        <taxon>Chloroflexota</taxon>
        <taxon>Caldilineae</taxon>
        <taxon>Caldilineales</taxon>
        <taxon>Caldilineaceae</taxon>
        <taxon>Caldilinea</taxon>
    </lineage>
</organism>
<dbReference type="Proteomes" id="UP000007880">
    <property type="component" value="Chromosome"/>
</dbReference>